<evidence type="ECO:0000256" key="1">
    <source>
        <dbReference type="SAM" id="MobiDB-lite"/>
    </source>
</evidence>
<dbReference type="PANTHER" id="PTHR33198:SF20">
    <property type="entry name" value="RETROTRANSPOSON GAG DOMAIN-CONTAINING PROTEIN"/>
    <property type="match status" value="1"/>
</dbReference>
<accession>A0AAV4HYY2</accession>
<dbReference type="AlphaFoldDB" id="A0AAV4HYY2"/>
<dbReference type="Proteomes" id="UP000762676">
    <property type="component" value="Unassembled WGS sequence"/>
</dbReference>
<feature type="region of interest" description="Disordered" evidence="1">
    <location>
        <begin position="392"/>
        <end position="429"/>
    </location>
</feature>
<name>A0AAV4HYY2_9GAST</name>
<comment type="caution">
    <text evidence="2">The sequence shown here is derived from an EMBL/GenBank/DDBJ whole genome shotgun (WGS) entry which is preliminary data.</text>
</comment>
<sequence>MANALPNFPPFRIREDELSAGTRWRKWFQKFENLITALDITKEDRKKALLIHFGGDEIFDLVDTFPEEKKNTYEALKTALETYFTPRVNTTFESFKLRKMKQLATESVDQFHVRLRTQAALCSFTDVDREILAQLIEGVNSSKLRKKALRDRLTLTQFLSEARNEELTEAQTREIERTDQACAINNKTKKSFKVHKQPAPTTIKPKQDHSGVCRNCGGIYPHPQSKPCPARGKICAACKKPNHFARVCRSKLKTENVRQLEDNRHNESNSEDVFSMKSNNGVPTATIKLNNQTLTPPYNPNPYIVTDVKGSMITAANAGHTITRNSSFFKIIRSQDSPSQHFMPYDSPCQHLNPDAEILFNPYDCPDGGQEGNTSTDSTRMQAELPHPPGVIADEAMPSRLPSPSQPPTHPYTVTRSGRLVIPPTRYTP</sequence>
<dbReference type="EMBL" id="BMAT01002273">
    <property type="protein sequence ID" value="GFS03434.1"/>
    <property type="molecule type" value="Genomic_DNA"/>
</dbReference>
<dbReference type="PANTHER" id="PTHR33198">
    <property type="entry name" value="ANK_REP_REGION DOMAIN-CONTAINING PROTEIN-RELATED"/>
    <property type="match status" value="1"/>
</dbReference>
<gene>
    <name evidence="2" type="ORF">ElyMa_001150000</name>
</gene>
<evidence type="ECO:0000313" key="3">
    <source>
        <dbReference type="Proteomes" id="UP000762676"/>
    </source>
</evidence>
<organism evidence="2 3">
    <name type="scientific">Elysia marginata</name>
    <dbReference type="NCBI Taxonomy" id="1093978"/>
    <lineage>
        <taxon>Eukaryota</taxon>
        <taxon>Metazoa</taxon>
        <taxon>Spiralia</taxon>
        <taxon>Lophotrochozoa</taxon>
        <taxon>Mollusca</taxon>
        <taxon>Gastropoda</taxon>
        <taxon>Heterobranchia</taxon>
        <taxon>Euthyneura</taxon>
        <taxon>Panpulmonata</taxon>
        <taxon>Sacoglossa</taxon>
        <taxon>Placobranchoidea</taxon>
        <taxon>Plakobranchidae</taxon>
        <taxon>Elysia</taxon>
    </lineage>
</organism>
<reference evidence="2 3" key="1">
    <citation type="journal article" date="2021" name="Elife">
        <title>Chloroplast acquisition without the gene transfer in kleptoplastic sea slugs, Plakobranchus ocellatus.</title>
        <authorList>
            <person name="Maeda T."/>
            <person name="Takahashi S."/>
            <person name="Yoshida T."/>
            <person name="Shimamura S."/>
            <person name="Takaki Y."/>
            <person name="Nagai Y."/>
            <person name="Toyoda A."/>
            <person name="Suzuki Y."/>
            <person name="Arimoto A."/>
            <person name="Ishii H."/>
            <person name="Satoh N."/>
            <person name="Nishiyama T."/>
            <person name="Hasebe M."/>
            <person name="Maruyama T."/>
            <person name="Minagawa J."/>
            <person name="Obokata J."/>
            <person name="Shigenobu S."/>
        </authorList>
    </citation>
    <scope>NUCLEOTIDE SEQUENCE [LARGE SCALE GENOMIC DNA]</scope>
</reference>
<keyword evidence="3" id="KW-1185">Reference proteome</keyword>
<protein>
    <submittedName>
        <fullName evidence="2">Gag polyprotein</fullName>
    </submittedName>
</protein>
<proteinExistence type="predicted"/>
<evidence type="ECO:0000313" key="2">
    <source>
        <dbReference type="EMBL" id="GFS03434.1"/>
    </source>
</evidence>